<feature type="domain" description="BD-FAE-like" evidence="2">
    <location>
        <begin position="87"/>
        <end position="283"/>
    </location>
</feature>
<proteinExistence type="predicted"/>
<evidence type="ECO:0000313" key="3">
    <source>
        <dbReference type="EMBL" id="MDN4613250.1"/>
    </source>
</evidence>
<protein>
    <submittedName>
        <fullName evidence="3">Alpha/beta hydrolase</fullName>
    </submittedName>
</protein>
<accession>A0ABT8K724</accession>
<evidence type="ECO:0000313" key="4">
    <source>
        <dbReference type="Proteomes" id="UP001174208"/>
    </source>
</evidence>
<keyword evidence="1 3" id="KW-0378">Hydrolase</keyword>
<gene>
    <name evidence="3" type="ORF">P5G50_02190</name>
</gene>
<dbReference type="InterPro" id="IPR049492">
    <property type="entry name" value="BD-FAE-like_dom"/>
</dbReference>
<dbReference type="InterPro" id="IPR050300">
    <property type="entry name" value="GDXG_lipolytic_enzyme"/>
</dbReference>
<evidence type="ECO:0000259" key="2">
    <source>
        <dbReference type="Pfam" id="PF20434"/>
    </source>
</evidence>
<dbReference type="Gene3D" id="3.40.50.1820">
    <property type="entry name" value="alpha/beta hydrolase"/>
    <property type="match status" value="1"/>
</dbReference>
<dbReference type="PANTHER" id="PTHR48081">
    <property type="entry name" value="AB HYDROLASE SUPERFAMILY PROTEIN C4A8.06C"/>
    <property type="match status" value="1"/>
</dbReference>
<dbReference type="Pfam" id="PF20434">
    <property type="entry name" value="BD-FAE"/>
    <property type="match status" value="1"/>
</dbReference>
<name>A0ABT8K724_9MICO</name>
<dbReference type="RefSeq" id="WP_301212730.1">
    <property type="nucleotide sequence ID" value="NZ_JAROCF010000001.1"/>
</dbReference>
<dbReference type="InterPro" id="IPR029058">
    <property type="entry name" value="AB_hydrolase_fold"/>
</dbReference>
<evidence type="ECO:0000256" key="1">
    <source>
        <dbReference type="ARBA" id="ARBA00022801"/>
    </source>
</evidence>
<comment type="caution">
    <text evidence="3">The sequence shown here is derived from an EMBL/GenBank/DDBJ whole genome shotgun (WGS) entry which is preliminary data.</text>
</comment>
<dbReference type="SUPFAM" id="SSF53474">
    <property type="entry name" value="alpha/beta-Hydrolases"/>
    <property type="match status" value="1"/>
</dbReference>
<organism evidence="3 4">
    <name type="scientific">Leifsonia williamsii</name>
    <dbReference type="NCBI Taxonomy" id="3035919"/>
    <lineage>
        <taxon>Bacteria</taxon>
        <taxon>Bacillati</taxon>
        <taxon>Actinomycetota</taxon>
        <taxon>Actinomycetes</taxon>
        <taxon>Micrococcales</taxon>
        <taxon>Microbacteriaceae</taxon>
        <taxon>Leifsonia</taxon>
    </lineage>
</organism>
<dbReference type="GO" id="GO:0016787">
    <property type="term" value="F:hydrolase activity"/>
    <property type="evidence" value="ECO:0007669"/>
    <property type="project" value="UniProtKB-KW"/>
</dbReference>
<keyword evidence="4" id="KW-1185">Reference proteome</keyword>
<reference evidence="3" key="1">
    <citation type="submission" date="2023-06" db="EMBL/GenBank/DDBJ databases">
        <title>MT1 and MT2 Draft Genomes of Novel Species.</title>
        <authorList>
            <person name="Venkateswaran K."/>
        </authorList>
    </citation>
    <scope>NUCLEOTIDE SEQUENCE</scope>
    <source>
        <strain evidence="3">F6_8S_P_1B</strain>
    </source>
</reference>
<sequence>MDELPRRPLLSRRAQRLVNAGAIAVASVLVVAGVVRATPWPSALLIRSVFEKGAAETVAELERHTPSSGVEVRSGIRYAPGSPDTTLDAVWPTGADEPLPVVVWVHGGAWISGASADVTPYLRILASHGYAGVALNYTYGPEGEYPLAVRQLNDALGYVREHAGELHVDPTRIVLAGDSAGSQLASQLALLTTDPDYAHLMGIRPALEADQLVATVLNCGVYDMDALADLTGIGAWGFQTALWSYTGTKAWSQTFVGNTMSTIDHVTPAFPPTFITGGNGDALTWMESIPMARALKAQGVEVDQLFWPADHEPALPHEYQFKLDSPEAQEALQRTLDFLAAHTS</sequence>
<dbReference type="EMBL" id="JAROCF010000001">
    <property type="protein sequence ID" value="MDN4613250.1"/>
    <property type="molecule type" value="Genomic_DNA"/>
</dbReference>
<dbReference type="Proteomes" id="UP001174208">
    <property type="component" value="Unassembled WGS sequence"/>
</dbReference>